<feature type="transmembrane region" description="Helical" evidence="7">
    <location>
        <begin position="89"/>
        <end position="114"/>
    </location>
</feature>
<dbReference type="Pfam" id="PF13520">
    <property type="entry name" value="AA_permease_2"/>
    <property type="match status" value="1"/>
</dbReference>
<keyword evidence="6 7" id="KW-0472">Membrane</keyword>
<keyword evidence="2" id="KW-0813">Transport</keyword>
<keyword evidence="5 7" id="KW-1133">Transmembrane helix</keyword>
<feature type="transmembrane region" description="Helical" evidence="7">
    <location>
        <begin position="223"/>
        <end position="247"/>
    </location>
</feature>
<dbReference type="Proteomes" id="UP001465153">
    <property type="component" value="Unassembled WGS sequence"/>
</dbReference>
<proteinExistence type="predicted"/>
<sequence length="466" mass="50743">MSAPNNKKILSTTDVTLYTVSAILLVDQIAMSAAVGPSAIFWWLVVLVLFFIPNTLITAELGTSYPQQGGIYAWIRDAFGTRWGARVTWLYWINIALWMPAVYIMFAGIFSALFAPDMSLWMQIAMGITLCWLTTWVNCLPLEKSKWIPNLGTPIKFVIILTLGVAGLIYSINNGFANNISLTYALNNLDEGLAFIPVIVYGCLGVELVCAQSNAIQKPEKSIPRAMFIAGLVTAGFYIFGTTGVLASVPADNIDMVDILAVTLKELFGGSSLGNGFALVIGGLTLYTLYSTMVTWTLGGNHSVAEAAEEKEMPSIFAWTDREHNAPIGAAIMTGLISSIIMVIYGFMANNAEELFWTLFSFSAIVFLMPYIGMHLAFIKLRLSDANHPRPFKVPGNNATGIVLSSLCVFVLASAILLFFWVPGEPLDISLVTQVGGGVLLTLIIGELLVRSGEKQRYPTRLTESV</sequence>
<evidence type="ECO:0000313" key="8">
    <source>
        <dbReference type="EMBL" id="GAA6169308.1"/>
    </source>
</evidence>
<dbReference type="PANTHER" id="PTHR42770:SF15">
    <property type="entry name" value="GLUTAMATE_GAMMA-AMINOBUTYRATE ANTIPORTER-RELATED"/>
    <property type="match status" value="1"/>
</dbReference>
<name>A0ABQ0ACC3_9GAMM</name>
<comment type="subcellular location">
    <subcellularLocation>
        <location evidence="1">Cell membrane</location>
        <topology evidence="1">Multi-pass membrane protein</topology>
    </subcellularLocation>
</comment>
<dbReference type="Gene3D" id="1.20.1740.10">
    <property type="entry name" value="Amino acid/polyamine transporter I"/>
    <property type="match status" value="1"/>
</dbReference>
<evidence type="ECO:0000256" key="7">
    <source>
        <dbReference type="SAM" id="Phobius"/>
    </source>
</evidence>
<protein>
    <submittedName>
        <fullName evidence="8">APC family permease</fullName>
    </submittedName>
</protein>
<dbReference type="PANTHER" id="PTHR42770">
    <property type="entry name" value="AMINO ACID TRANSPORTER-RELATED"/>
    <property type="match status" value="1"/>
</dbReference>
<evidence type="ECO:0000256" key="5">
    <source>
        <dbReference type="ARBA" id="ARBA00022989"/>
    </source>
</evidence>
<feature type="transmembrane region" description="Helical" evidence="7">
    <location>
        <begin position="192"/>
        <end position="211"/>
    </location>
</feature>
<keyword evidence="3" id="KW-1003">Cell membrane</keyword>
<feature type="transmembrane region" description="Helical" evidence="7">
    <location>
        <begin position="40"/>
        <end position="59"/>
    </location>
</feature>
<gene>
    <name evidence="8" type="ORF">NBRC116591_31190</name>
</gene>
<feature type="transmembrane region" description="Helical" evidence="7">
    <location>
        <begin position="355"/>
        <end position="378"/>
    </location>
</feature>
<dbReference type="InterPro" id="IPR050367">
    <property type="entry name" value="APC_superfamily"/>
</dbReference>
<dbReference type="EMBL" id="BAABWN010000011">
    <property type="protein sequence ID" value="GAA6169308.1"/>
    <property type="molecule type" value="Genomic_DNA"/>
</dbReference>
<evidence type="ECO:0000256" key="2">
    <source>
        <dbReference type="ARBA" id="ARBA00022448"/>
    </source>
</evidence>
<feature type="transmembrane region" description="Helical" evidence="7">
    <location>
        <begin position="120"/>
        <end position="142"/>
    </location>
</feature>
<keyword evidence="9" id="KW-1185">Reference proteome</keyword>
<dbReference type="RefSeq" id="WP_353303854.1">
    <property type="nucleotide sequence ID" value="NZ_BAABWN010000011.1"/>
</dbReference>
<keyword evidence="4 7" id="KW-0812">Transmembrane</keyword>
<feature type="transmembrane region" description="Helical" evidence="7">
    <location>
        <begin position="429"/>
        <end position="450"/>
    </location>
</feature>
<reference evidence="8 9" key="1">
    <citation type="submission" date="2024-04" db="EMBL/GenBank/DDBJ databases">
        <title>Draft genome sequence of Sessilibacter corallicola NBRC 116591.</title>
        <authorList>
            <person name="Miyakawa T."/>
            <person name="Kusuya Y."/>
            <person name="Miura T."/>
        </authorList>
    </citation>
    <scope>NUCLEOTIDE SEQUENCE [LARGE SCALE GENOMIC DNA]</scope>
    <source>
        <strain evidence="8 9">KU-00831-HH</strain>
    </source>
</reference>
<feature type="transmembrane region" description="Helical" evidence="7">
    <location>
        <begin position="267"/>
        <end position="290"/>
    </location>
</feature>
<dbReference type="PIRSF" id="PIRSF006060">
    <property type="entry name" value="AA_transporter"/>
    <property type="match status" value="1"/>
</dbReference>
<evidence type="ECO:0000313" key="9">
    <source>
        <dbReference type="Proteomes" id="UP001465153"/>
    </source>
</evidence>
<organism evidence="8 9">
    <name type="scientific">Sessilibacter corallicola</name>
    <dbReference type="NCBI Taxonomy" id="2904075"/>
    <lineage>
        <taxon>Bacteria</taxon>
        <taxon>Pseudomonadati</taxon>
        <taxon>Pseudomonadota</taxon>
        <taxon>Gammaproteobacteria</taxon>
        <taxon>Cellvibrionales</taxon>
        <taxon>Cellvibrionaceae</taxon>
        <taxon>Sessilibacter</taxon>
    </lineage>
</organism>
<feature type="transmembrane region" description="Helical" evidence="7">
    <location>
        <begin position="399"/>
        <end position="423"/>
    </location>
</feature>
<evidence type="ECO:0000256" key="6">
    <source>
        <dbReference type="ARBA" id="ARBA00023136"/>
    </source>
</evidence>
<feature type="transmembrane region" description="Helical" evidence="7">
    <location>
        <begin position="154"/>
        <end position="172"/>
    </location>
</feature>
<evidence type="ECO:0000256" key="3">
    <source>
        <dbReference type="ARBA" id="ARBA00022475"/>
    </source>
</evidence>
<dbReference type="InterPro" id="IPR002293">
    <property type="entry name" value="AA/rel_permease1"/>
</dbReference>
<evidence type="ECO:0000256" key="4">
    <source>
        <dbReference type="ARBA" id="ARBA00022692"/>
    </source>
</evidence>
<evidence type="ECO:0000256" key="1">
    <source>
        <dbReference type="ARBA" id="ARBA00004651"/>
    </source>
</evidence>
<accession>A0ABQ0ACC3</accession>
<feature type="transmembrane region" description="Helical" evidence="7">
    <location>
        <begin position="328"/>
        <end position="349"/>
    </location>
</feature>
<comment type="caution">
    <text evidence="8">The sequence shown here is derived from an EMBL/GenBank/DDBJ whole genome shotgun (WGS) entry which is preliminary data.</text>
</comment>